<keyword evidence="1" id="KW-0812">Transmembrane</keyword>
<proteinExistence type="predicted"/>
<feature type="transmembrane region" description="Helical" evidence="1">
    <location>
        <begin position="39"/>
        <end position="57"/>
    </location>
</feature>
<protein>
    <recommendedName>
        <fullName evidence="4">DUF5668 domain-containing protein</fullName>
    </recommendedName>
</protein>
<accession>A0A3Q9QRZ8</accession>
<dbReference type="RefSeq" id="WP_127484804.1">
    <property type="nucleotide sequence ID" value="NZ_CP022572.1"/>
</dbReference>
<reference evidence="2 3" key="1">
    <citation type="submission" date="2017-07" db="EMBL/GenBank/DDBJ databases">
        <title>The complete genome sequence of Bacillus mesonae strain H20-5, an efficient strain improving plant abiotic stress resistance.</title>
        <authorList>
            <person name="Kim S.Y."/>
            <person name="Song H."/>
            <person name="Sang M.K."/>
            <person name="Weon H.-Y."/>
            <person name="Song J."/>
        </authorList>
    </citation>
    <scope>NUCLEOTIDE SEQUENCE [LARGE SCALE GENOMIC DNA]</scope>
    <source>
        <strain evidence="2 3">H20-5</strain>
    </source>
</reference>
<dbReference type="AlphaFoldDB" id="A0A3Q9QRZ8"/>
<keyword evidence="1" id="KW-1133">Transmembrane helix</keyword>
<sequence>MRTWRVGTFSMGILLLMLGLFLFFSRFLGMDLIQVMSAWWPVILIVLGIEILIYLFLARQEKPILQYDFLSIFFVAIIGTLGIAFAVLSSTGLMGKVEEVVAREEQSFDLPGFSHKIDDRIHRVVVRNVGYDTTIEATDAKEVSMFGTYRVQAVKNKELLKSANDYLTANQKGDTLYINLKQLPNESGPFYTQAIVAATILIPKDVKLDLVGTSDSLTLKPRALSNDWKIENASNVTVDSSESKDLKLAANSEVFKGKEWKVSNKDNQDESGEKMGVYQSGEGKYHINIVNSYHVSLLTGK</sequence>
<name>A0A3Q9QRZ8_9BACI</name>
<feature type="transmembrane region" description="Helical" evidence="1">
    <location>
        <begin position="69"/>
        <end position="88"/>
    </location>
</feature>
<keyword evidence="3" id="KW-1185">Reference proteome</keyword>
<dbReference type="OrthoDB" id="1707123at2"/>
<dbReference type="Proteomes" id="UP000282892">
    <property type="component" value="Chromosome"/>
</dbReference>
<evidence type="ECO:0000256" key="1">
    <source>
        <dbReference type="SAM" id="Phobius"/>
    </source>
</evidence>
<organism evidence="2 3">
    <name type="scientific">Neobacillus mesonae</name>
    <dbReference type="NCBI Taxonomy" id="1193713"/>
    <lineage>
        <taxon>Bacteria</taxon>
        <taxon>Bacillati</taxon>
        <taxon>Bacillota</taxon>
        <taxon>Bacilli</taxon>
        <taxon>Bacillales</taxon>
        <taxon>Bacillaceae</taxon>
        <taxon>Neobacillus</taxon>
    </lineage>
</organism>
<dbReference type="STRING" id="1193713.GCA_001636315_03054"/>
<evidence type="ECO:0000313" key="3">
    <source>
        <dbReference type="Proteomes" id="UP000282892"/>
    </source>
</evidence>
<gene>
    <name evidence="2" type="ORF">CHR53_02645</name>
</gene>
<evidence type="ECO:0000313" key="2">
    <source>
        <dbReference type="EMBL" id="AZU60253.1"/>
    </source>
</evidence>
<evidence type="ECO:0008006" key="4">
    <source>
        <dbReference type="Google" id="ProtNLM"/>
    </source>
</evidence>
<keyword evidence="1" id="KW-0472">Membrane</keyword>
<dbReference type="KEGG" id="nmk:CHR53_02645"/>
<dbReference type="EMBL" id="CP022572">
    <property type="protein sequence ID" value="AZU60253.1"/>
    <property type="molecule type" value="Genomic_DNA"/>
</dbReference>